<evidence type="ECO:0000313" key="2">
    <source>
        <dbReference type="EMBL" id="GAA1432603.1"/>
    </source>
</evidence>
<sequence>MAGPGAPAAGPGGQSGTIDVKPSDLHRVSSGVAAQQTPWTRAPRASSRISGCTRTPAATEPRTTKGGSRPLYEGEYENIRDAVEACIASEHPYCAEFLSPMAAEAQTALVLFPGEQEMKENLSSVVFWATPETLREFLDAVNEHMRREHVPQP</sequence>
<evidence type="ECO:0000256" key="1">
    <source>
        <dbReference type="SAM" id="MobiDB-lite"/>
    </source>
</evidence>
<name>A0ABP4JY09_9ACTN</name>
<comment type="caution">
    <text evidence="2">The sequence shown here is derived from an EMBL/GenBank/DDBJ whole genome shotgun (WGS) entry which is preliminary data.</text>
</comment>
<dbReference type="Proteomes" id="UP001500973">
    <property type="component" value="Unassembled WGS sequence"/>
</dbReference>
<organism evidence="2 3">
    <name type="scientific">Streptomyces thermospinosisporus</name>
    <dbReference type="NCBI Taxonomy" id="161482"/>
    <lineage>
        <taxon>Bacteria</taxon>
        <taxon>Bacillati</taxon>
        <taxon>Actinomycetota</taxon>
        <taxon>Actinomycetes</taxon>
        <taxon>Kitasatosporales</taxon>
        <taxon>Streptomycetaceae</taxon>
        <taxon>Streptomyces</taxon>
    </lineage>
</organism>
<feature type="region of interest" description="Disordered" evidence="1">
    <location>
        <begin position="1"/>
        <end position="72"/>
    </location>
</feature>
<gene>
    <name evidence="2" type="ORF">GCM10009601_53860</name>
</gene>
<protein>
    <submittedName>
        <fullName evidence="2">Uncharacterized protein</fullName>
    </submittedName>
</protein>
<accession>A0ABP4JY09</accession>
<reference evidence="3" key="1">
    <citation type="journal article" date="2019" name="Int. J. Syst. Evol. Microbiol.">
        <title>The Global Catalogue of Microorganisms (GCM) 10K type strain sequencing project: providing services to taxonomists for standard genome sequencing and annotation.</title>
        <authorList>
            <consortium name="The Broad Institute Genomics Platform"/>
            <consortium name="The Broad Institute Genome Sequencing Center for Infectious Disease"/>
            <person name="Wu L."/>
            <person name="Ma J."/>
        </authorList>
    </citation>
    <scope>NUCLEOTIDE SEQUENCE [LARGE SCALE GENOMIC DNA]</scope>
    <source>
        <strain evidence="3">JCM 11756</strain>
    </source>
</reference>
<dbReference type="EMBL" id="BAAAIZ010000097">
    <property type="protein sequence ID" value="GAA1432603.1"/>
    <property type="molecule type" value="Genomic_DNA"/>
</dbReference>
<evidence type="ECO:0000313" key="3">
    <source>
        <dbReference type="Proteomes" id="UP001500973"/>
    </source>
</evidence>
<proteinExistence type="predicted"/>
<keyword evidence="3" id="KW-1185">Reference proteome</keyword>